<dbReference type="EMBL" id="JABSNM010000001">
    <property type="protein sequence ID" value="NRT54438.1"/>
    <property type="molecule type" value="Genomic_DNA"/>
</dbReference>
<gene>
    <name evidence="2" type="ORF">HNQ01_000145</name>
</gene>
<comment type="caution">
    <text evidence="2">The sequence shown here is derived from an EMBL/GenBank/DDBJ whole genome shotgun (WGS) entry which is preliminary data.</text>
</comment>
<proteinExistence type="predicted"/>
<name>A0ABX2FWN8_9BURK</name>
<evidence type="ECO:0000256" key="1">
    <source>
        <dbReference type="SAM" id="MobiDB-lite"/>
    </source>
</evidence>
<sequence length="179" mass="19919">MMFTGPDLATLRYRNALALFDEYVRATVSAPDAAALLGLERRFAERLGIQPSYWSQIKSRSRQIGDRLARQFEQACGKPSGWLDQTRSLAATATPEPAPTPQGPRDADERFIVDLVLDYYRRQPQRARQRLLDLIGQPLPAAVPAPAPAPVPATPAREAEDSALWTQFSGRVAPLRPRR</sequence>
<protein>
    <submittedName>
        <fullName evidence="2">Uncharacterized protein</fullName>
    </submittedName>
</protein>
<feature type="region of interest" description="Disordered" evidence="1">
    <location>
        <begin position="143"/>
        <end position="162"/>
    </location>
</feature>
<keyword evidence="3" id="KW-1185">Reference proteome</keyword>
<dbReference type="Proteomes" id="UP001516061">
    <property type="component" value="Unassembled WGS sequence"/>
</dbReference>
<reference evidence="2 3" key="1">
    <citation type="submission" date="2020-05" db="EMBL/GenBank/DDBJ databases">
        <title>Genomic Encyclopedia of Type Strains, Phase IV (KMG-V): Genome sequencing to study the core and pangenomes of soil and plant-associated prokaryotes.</title>
        <authorList>
            <person name="Whitman W."/>
        </authorList>
    </citation>
    <scope>NUCLEOTIDE SEQUENCE [LARGE SCALE GENOMIC DNA]</scope>
    <source>
        <strain evidence="2 3">C29</strain>
    </source>
</reference>
<evidence type="ECO:0000313" key="3">
    <source>
        <dbReference type="Proteomes" id="UP001516061"/>
    </source>
</evidence>
<organism evidence="2 3">
    <name type="scientific">Sphaerotilus uruguayifluvii</name>
    <dbReference type="NCBI Taxonomy" id="2735897"/>
    <lineage>
        <taxon>Bacteria</taxon>
        <taxon>Pseudomonadati</taxon>
        <taxon>Pseudomonadota</taxon>
        <taxon>Betaproteobacteria</taxon>
        <taxon>Burkholderiales</taxon>
        <taxon>Sphaerotilaceae</taxon>
        <taxon>Sphaerotilus</taxon>
    </lineage>
</organism>
<feature type="region of interest" description="Disordered" evidence="1">
    <location>
        <begin position="80"/>
        <end position="107"/>
    </location>
</feature>
<feature type="compositionally biased region" description="Pro residues" evidence="1">
    <location>
        <begin position="143"/>
        <end position="153"/>
    </location>
</feature>
<evidence type="ECO:0000313" key="2">
    <source>
        <dbReference type="EMBL" id="NRT54438.1"/>
    </source>
</evidence>
<accession>A0ABX2FWN8</accession>
<dbReference type="RefSeq" id="WP_286180377.1">
    <property type="nucleotide sequence ID" value="NZ_JABSNM010000001.1"/>
</dbReference>